<dbReference type="Proteomes" id="UP000483802">
    <property type="component" value="Unassembled WGS sequence"/>
</dbReference>
<comment type="caution">
    <text evidence="1">The sequence shown here is derived from an EMBL/GenBank/DDBJ whole genome shotgun (WGS) entry which is preliminary data.</text>
</comment>
<keyword evidence="2" id="KW-1185">Reference proteome</keyword>
<sequence>MRASSRPRTWVEQALSDELFERDEVAWVEWQIGGNLFGPERPHKYFSVI</sequence>
<dbReference type="EMBL" id="WPNZ01000012">
    <property type="protein sequence ID" value="MVO87456.1"/>
    <property type="molecule type" value="Genomic_DNA"/>
</dbReference>
<gene>
    <name evidence="1" type="ORF">GPA10_22495</name>
</gene>
<dbReference type="RefSeq" id="WP_157167081.1">
    <property type="nucleotide sequence ID" value="NZ_WPNZ01000012.1"/>
</dbReference>
<dbReference type="AlphaFoldDB" id="A0A6L6X166"/>
<reference evidence="1 2" key="1">
    <citation type="submission" date="2019-11" db="EMBL/GenBank/DDBJ databases">
        <title>Streptomyces typhae sp. nov., a novel endophytic actinomycete isolated from the root of cattail pollen (Typha angustifolia L.).</title>
        <authorList>
            <person name="Peng C."/>
        </authorList>
    </citation>
    <scope>NUCLEOTIDE SEQUENCE [LARGE SCALE GENOMIC DNA]</scope>
    <source>
        <strain evidence="2">p1417</strain>
    </source>
</reference>
<protein>
    <submittedName>
        <fullName evidence="1">Uncharacterized protein</fullName>
    </submittedName>
</protein>
<evidence type="ECO:0000313" key="1">
    <source>
        <dbReference type="EMBL" id="MVO87456.1"/>
    </source>
</evidence>
<proteinExistence type="predicted"/>
<accession>A0A6L6X166</accession>
<organism evidence="1 2">
    <name type="scientific">Streptomyces typhae</name>
    <dbReference type="NCBI Taxonomy" id="2681492"/>
    <lineage>
        <taxon>Bacteria</taxon>
        <taxon>Bacillati</taxon>
        <taxon>Actinomycetota</taxon>
        <taxon>Actinomycetes</taxon>
        <taxon>Kitasatosporales</taxon>
        <taxon>Streptomycetaceae</taxon>
        <taxon>Streptomyces</taxon>
    </lineage>
</organism>
<name>A0A6L6X166_9ACTN</name>
<evidence type="ECO:0000313" key="2">
    <source>
        <dbReference type="Proteomes" id="UP000483802"/>
    </source>
</evidence>